<name>A0A2S1KP52_9LACO</name>
<dbReference type="PANTHER" id="PTHR36435:SF1">
    <property type="entry name" value="CAAX AMINO TERMINAL PROTEASE FAMILY PROTEIN"/>
    <property type="match status" value="1"/>
</dbReference>
<evidence type="ECO:0000256" key="2">
    <source>
        <dbReference type="SAM" id="Phobius"/>
    </source>
</evidence>
<organism evidence="4 5">
    <name type="scientific">Weissella cibaria</name>
    <dbReference type="NCBI Taxonomy" id="137591"/>
    <lineage>
        <taxon>Bacteria</taxon>
        <taxon>Bacillati</taxon>
        <taxon>Bacillota</taxon>
        <taxon>Bacilli</taxon>
        <taxon>Lactobacillales</taxon>
        <taxon>Lactobacillaceae</taxon>
        <taxon>Weissella</taxon>
    </lineage>
</organism>
<dbReference type="EMBL" id="CP020928">
    <property type="protein sequence ID" value="AWF94776.1"/>
    <property type="molecule type" value="Genomic_DNA"/>
</dbReference>
<dbReference type="PANTHER" id="PTHR36435">
    <property type="entry name" value="SLR1288 PROTEIN"/>
    <property type="match status" value="1"/>
</dbReference>
<accession>A0A2S1KP52</accession>
<dbReference type="Pfam" id="PF02517">
    <property type="entry name" value="Rce1-like"/>
    <property type="match status" value="1"/>
</dbReference>
<feature type="domain" description="CAAX prenyl protease 2/Lysostaphin resistance protein A-like" evidence="3">
    <location>
        <begin position="40"/>
        <end position="137"/>
    </location>
</feature>
<evidence type="ECO:0000256" key="1">
    <source>
        <dbReference type="ARBA" id="ARBA00009067"/>
    </source>
</evidence>
<gene>
    <name evidence="4" type="ORF">B6254_0343</name>
</gene>
<sequence length="183" mass="20128">MRWVALIPLVLAYGWVLFDQIVETFKSVGHESLSRNFGHLLNGILPGTFEEILIRGGLLAIVLYALHASGTRALKAAVISSLVFGSLHFINLTGGQSLEATIQQVIYAFIIGLSFAALYYRTGSIWPGIVLHILTDFTGDYGGSTAAMIPWHELAMYFGPLLLISLFMLRPSQDAYNVRGLIR</sequence>
<keyword evidence="2" id="KW-0472">Membrane</keyword>
<feature type="transmembrane region" description="Helical" evidence="2">
    <location>
        <begin position="102"/>
        <end position="120"/>
    </location>
</feature>
<dbReference type="GO" id="GO:0004175">
    <property type="term" value="F:endopeptidase activity"/>
    <property type="evidence" value="ECO:0007669"/>
    <property type="project" value="UniProtKB-ARBA"/>
</dbReference>
<reference evidence="4 5" key="1">
    <citation type="submission" date="2017-04" db="EMBL/GenBank/DDBJ databases">
        <title>Weissella cibaria strain m2 complete genome.</title>
        <authorList>
            <person name="Pan Q."/>
            <person name="Tan M."/>
            <person name="Yao F."/>
            <person name="Su S."/>
        </authorList>
    </citation>
    <scope>NUCLEOTIDE SEQUENCE [LARGE SCALE GENOMIC DNA]</scope>
    <source>
        <strain evidence="4 5">M2</strain>
    </source>
</reference>
<protein>
    <recommendedName>
        <fullName evidence="3">CAAX prenyl protease 2/Lysostaphin resistance protein A-like domain-containing protein</fullName>
    </recommendedName>
</protein>
<dbReference type="InterPro" id="IPR052710">
    <property type="entry name" value="CAAX_protease"/>
</dbReference>
<comment type="similarity">
    <text evidence="1">Belongs to the UPF0177 family.</text>
</comment>
<dbReference type="InterPro" id="IPR003675">
    <property type="entry name" value="Rce1/LyrA-like_dom"/>
</dbReference>
<evidence type="ECO:0000259" key="3">
    <source>
        <dbReference type="Pfam" id="PF02517"/>
    </source>
</evidence>
<feature type="transmembrane region" description="Helical" evidence="2">
    <location>
        <begin position="154"/>
        <end position="171"/>
    </location>
</feature>
<evidence type="ECO:0000313" key="5">
    <source>
        <dbReference type="Proteomes" id="UP000244870"/>
    </source>
</evidence>
<proteinExistence type="inferred from homology"/>
<dbReference type="Proteomes" id="UP000244870">
    <property type="component" value="Chromosome"/>
</dbReference>
<evidence type="ECO:0000313" key="4">
    <source>
        <dbReference type="EMBL" id="AWF94776.1"/>
    </source>
</evidence>
<feature type="transmembrane region" description="Helical" evidence="2">
    <location>
        <begin position="73"/>
        <end position="90"/>
    </location>
</feature>
<keyword evidence="2" id="KW-1133">Transmembrane helix</keyword>
<dbReference type="GO" id="GO:0080120">
    <property type="term" value="P:CAAX-box protein maturation"/>
    <property type="evidence" value="ECO:0007669"/>
    <property type="project" value="UniProtKB-ARBA"/>
</dbReference>
<dbReference type="AlphaFoldDB" id="A0A2S1KP52"/>
<keyword evidence="2" id="KW-0812">Transmembrane</keyword>